<dbReference type="RefSeq" id="XP_002341134.1">
    <property type="nucleotide sequence ID" value="XM_002341093.1"/>
</dbReference>
<proteinExistence type="predicted"/>
<evidence type="ECO:0000313" key="2">
    <source>
        <dbReference type="Proteomes" id="UP000001745"/>
    </source>
</evidence>
<dbReference type="GeneID" id="8102532"/>
<gene>
    <name evidence="1" type="ORF">TSTA_071440</name>
</gene>
<dbReference type="EMBL" id="EQ962652">
    <property type="protein sequence ID" value="EED23747.1"/>
    <property type="molecule type" value="Genomic_DNA"/>
</dbReference>
<organism evidence="1 2">
    <name type="scientific">Talaromyces stipitatus (strain ATCC 10500 / CBS 375.48 / QM 6759 / NRRL 1006)</name>
    <name type="common">Penicillium stipitatum</name>
    <dbReference type="NCBI Taxonomy" id="441959"/>
    <lineage>
        <taxon>Eukaryota</taxon>
        <taxon>Fungi</taxon>
        <taxon>Dikarya</taxon>
        <taxon>Ascomycota</taxon>
        <taxon>Pezizomycotina</taxon>
        <taxon>Eurotiomycetes</taxon>
        <taxon>Eurotiomycetidae</taxon>
        <taxon>Eurotiales</taxon>
        <taxon>Trichocomaceae</taxon>
        <taxon>Talaromyces</taxon>
        <taxon>Talaromyces sect. Talaromyces</taxon>
    </lineage>
</organism>
<dbReference type="InParanoid" id="B8LUH4"/>
<dbReference type="STRING" id="441959.B8LUH4"/>
<name>B8LUH4_TALSN</name>
<keyword evidence="2" id="KW-1185">Reference proteome</keyword>
<evidence type="ECO:0000313" key="1">
    <source>
        <dbReference type="EMBL" id="EED23747.1"/>
    </source>
</evidence>
<reference evidence="2" key="1">
    <citation type="journal article" date="2015" name="Genome Announc.">
        <title>Genome sequence of the AIDS-associated pathogen Penicillium marneffei (ATCC18224) and its near taxonomic relative Talaromyces stipitatus (ATCC10500).</title>
        <authorList>
            <person name="Nierman W.C."/>
            <person name="Fedorova-Abrams N.D."/>
            <person name="Andrianopoulos A."/>
        </authorList>
    </citation>
    <scope>NUCLEOTIDE SEQUENCE [LARGE SCALE GENOMIC DNA]</scope>
    <source>
        <strain evidence="2">ATCC 10500 / CBS 375.48 / QM 6759 / NRRL 1006</strain>
    </source>
</reference>
<dbReference type="AlphaFoldDB" id="B8LUH4"/>
<protein>
    <submittedName>
        <fullName evidence="1">Uncharacterized protein</fullName>
    </submittedName>
</protein>
<accession>B8LUH4</accession>
<dbReference type="OrthoDB" id="10466351at2759"/>
<dbReference type="Proteomes" id="UP000001745">
    <property type="component" value="Unassembled WGS sequence"/>
</dbReference>
<sequence>MIEDLLQLGLVYHTIKCAVDDISPTFDFRGNLPLPYRSVSGEERDEPLSASEIDKWRSQYAPLDEVKSTYRLMYLLGIGHSEEEATVLSEINESDLDFALHREKYPGDSLSFKKIKLCGELPAQRFSSWDEGKEFLRHEHPKQISYMESISGN</sequence>
<dbReference type="VEuPathDB" id="FungiDB:TSTA_071440"/>
<dbReference type="HOGENOM" id="CLU_1714525_0_0_1"/>